<dbReference type="SUPFAM" id="SSF54631">
    <property type="entry name" value="CBS-domain pair"/>
    <property type="match status" value="1"/>
</dbReference>
<keyword evidence="10" id="KW-0067">ATP-binding</keyword>
<sequence>MESIDSNQSLDQFTQPQVPTCGLDATVFDALSLLKKGWTYVVVVDRKASPQGLFNAQCLLGWLDLAPHNDSPNSLNLDFATQTLADVDLQPLPAIAATTSVNEFLQRISQYDHAASIWALLDRRNRYIGVVEVLELVRQLKEKTTLPSHALAPLVSLIEQLPLPLLIHDTKGKVLGMNQIWRDSLHQNLVVPSTDSQSSTGTDAPLSLPTQDLPQHYQCCTMDGESQTWQVTSTALYGELQGLEMAIAYDITLQKQLAQELSGLSRLKDEFLACINHELKTPLTSVIGMASTLNTKTLGELNQRQSRYVNMIYQSGRHLVSIIDNIVDLAKSESGQLALALETVSTKTICQQSIQQTRRLWQQDIGIHKNFVSEAGVPPLEILLDIDPTIPTLIADGGRLQQMLVNLLSNACKFSEIPIDSYNERTQEYEEIPPQNVPTKVQIKLSVRWWEGWIAFTVTDRGIGIPEAKQHLIFQKFQQVESVLTRRFDGPGLGLVLTRHLARLHGGDVTFVSQEGVGSQFTILLPPAPPSNLELDSQVAVSHSRLVLVVETVAKDVEQFMVTLTDWGYRVVVARSGTEALEKARRLQPCLILLNPDLPMLSGWDVLALLKGDPETEHIRVVMAIDSSEPKREGYQQVDGILTKPIQPAQLSTFLSQYAIAQKPLTLVYFRQDVEEETIALLQDLGHRLLEADDLAQGEMISRIWQTDLTILNSREKEKMRSRLASLSKLDILSKLPILLIGMETGELVPFQAQFPDLRLYGCSEVESSNPNLLPFAISQRLNRVIHRAVSHLQAPTILLFSFKDANSDASLETTVLAQPLHQYLTLAGLQVQFLNDSELLQQSLESQVADVLIVTINNRLRLTDQERKDIAQFVKTSAGLPIIVIDGRGDTSQPEVSPPPDEIMQLLEVADVVLKQPDALSNLLPTLNRYLNHG</sequence>
<dbReference type="InterPro" id="IPR036890">
    <property type="entry name" value="HATPase_C_sf"/>
</dbReference>
<dbReference type="SMART" id="SM00387">
    <property type="entry name" value="HATPase_c"/>
    <property type="match status" value="1"/>
</dbReference>
<evidence type="ECO:0000256" key="6">
    <source>
        <dbReference type="ARBA" id="ARBA00023012"/>
    </source>
</evidence>
<dbReference type="InterPro" id="IPR003594">
    <property type="entry name" value="HATPase_dom"/>
</dbReference>
<dbReference type="Gene3D" id="3.40.50.2300">
    <property type="match status" value="1"/>
</dbReference>
<keyword evidence="5" id="KW-0418">Kinase</keyword>
<dbReference type="InterPro" id="IPR046342">
    <property type="entry name" value="CBS_dom_sf"/>
</dbReference>
<evidence type="ECO:0000313" key="10">
    <source>
        <dbReference type="EMBL" id="MEE3716698.1"/>
    </source>
</evidence>
<organism evidence="10 11">
    <name type="scientific">Tumidithrix elongata BACA0141</name>
    <dbReference type="NCBI Taxonomy" id="2716417"/>
    <lineage>
        <taxon>Bacteria</taxon>
        <taxon>Bacillati</taxon>
        <taxon>Cyanobacteriota</taxon>
        <taxon>Cyanophyceae</taxon>
        <taxon>Pseudanabaenales</taxon>
        <taxon>Pseudanabaenaceae</taxon>
        <taxon>Tumidithrix</taxon>
        <taxon>Tumidithrix elongata</taxon>
    </lineage>
</organism>
<dbReference type="InterPro" id="IPR011006">
    <property type="entry name" value="CheY-like_superfamily"/>
</dbReference>
<dbReference type="Pfam" id="PF02518">
    <property type="entry name" value="HATPase_c"/>
    <property type="match status" value="1"/>
</dbReference>
<dbReference type="Pfam" id="PF00512">
    <property type="entry name" value="HisKA"/>
    <property type="match status" value="1"/>
</dbReference>
<dbReference type="InterPro" id="IPR004358">
    <property type="entry name" value="Sig_transdc_His_kin-like_C"/>
</dbReference>
<accession>A0AAW9Q1K9</accession>
<dbReference type="RefSeq" id="WP_330483128.1">
    <property type="nucleotide sequence ID" value="NZ_JAZBJZ010000024.1"/>
</dbReference>
<evidence type="ECO:0000259" key="9">
    <source>
        <dbReference type="PROSITE" id="PS50110"/>
    </source>
</evidence>
<dbReference type="PANTHER" id="PTHR43047">
    <property type="entry name" value="TWO-COMPONENT HISTIDINE PROTEIN KINASE"/>
    <property type="match status" value="1"/>
</dbReference>
<evidence type="ECO:0000256" key="2">
    <source>
        <dbReference type="ARBA" id="ARBA00012438"/>
    </source>
</evidence>
<dbReference type="EC" id="2.7.13.3" evidence="2"/>
<dbReference type="Pfam" id="PF00072">
    <property type="entry name" value="Response_reg"/>
    <property type="match status" value="1"/>
</dbReference>
<protein>
    <recommendedName>
        <fullName evidence="2">histidine kinase</fullName>
        <ecNumber evidence="2">2.7.13.3</ecNumber>
    </recommendedName>
</protein>
<dbReference type="CDD" id="cd00082">
    <property type="entry name" value="HisKA"/>
    <property type="match status" value="1"/>
</dbReference>
<proteinExistence type="predicted"/>
<dbReference type="SUPFAM" id="SSF52172">
    <property type="entry name" value="CheY-like"/>
    <property type="match status" value="1"/>
</dbReference>
<keyword evidence="11" id="KW-1185">Reference proteome</keyword>
<keyword evidence="6" id="KW-0902">Two-component regulatory system</keyword>
<dbReference type="EMBL" id="JAZBJZ010000024">
    <property type="protein sequence ID" value="MEE3716698.1"/>
    <property type="molecule type" value="Genomic_DNA"/>
</dbReference>
<dbReference type="AlphaFoldDB" id="A0AAW9Q1K9"/>
<dbReference type="InterPro" id="IPR036097">
    <property type="entry name" value="HisK_dim/P_sf"/>
</dbReference>
<dbReference type="PANTHER" id="PTHR43047:SF63">
    <property type="entry name" value="HISTIDINE KINASE"/>
    <property type="match status" value="1"/>
</dbReference>
<dbReference type="Proteomes" id="UP001333818">
    <property type="component" value="Unassembled WGS sequence"/>
</dbReference>
<feature type="domain" description="Response regulatory" evidence="9">
    <location>
        <begin position="546"/>
        <end position="659"/>
    </location>
</feature>
<dbReference type="Gene3D" id="1.10.287.130">
    <property type="match status" value="1"/>
</dbReference>
<evidence type="ECO:0000259" key="8">
    <source>
        <dbReference type="PROSITE" id="PS50109"/>
    </source>
</evidence>
<keyword evidence="4" id="KW-0808">Transferase</keyword>
<comment type="caution">
    <text evidence="7">Lacks conserved residue(s) required for the propagation of feature annotation.</text>
</comment>
<keyword evidence="3" id="KW-0597">Phosphoprotein</keyword>
<gene>
    <name evidence="10" type="ORF">V2H45_08070</name>
</gene>
<dbReference type="GO" id="GO:0000155">
    <property type="term" value="F:phosphorelay sensor kinase activity"/>
    <property type="evidence" value="ECO:0007669"/>
    <property type="project" value="InterPro"/>
</dbReference>
<dbReference type="Gene3D" id="3.10.580.10">
    <property type="entry name" value="CBS-domain"/>
    <property type="match status" value="1"/>
</dbReference>
<evidence type="ECO:0000256" key="4">
    <source>
        <dbReference type="ARBA" id="ARBA00022679"/>
    </source>
</evidence>
<dbReference type="InterPro" id="IPR005467">
    <property type="entry name" value="His_kinase_dom"/>
</dbReference>
<evidence type="ECO:0000256" key="1">
    <source>
        <dbReference type="ARBA" id="ARBA00000085"/>
    </source>
</evidence>
<comment type="catalytic activity">
    <reaction evidence="1">
        <text>ATP + protein L-histidine = ADP + protein N-phospho-L-histidine.</text>
        <dbReference type="EC" id="2.7.13.3"/>
    </reaction>
</comment>
<dbReference type="Gene3D" id="3.30.565.10">
    <property type="entry name" value="Histidine kinase-like ATPase, C-terminal domain"/>
    <property type="match status" value="1"/>
</dbReference>
<dbReference type="PROSITE" id="PS50110">
    <property type="entry name" value="RESPONSE_REGULATORY"/>
    <property type="match status" value="1"/>
</dbReference>
<evidence type="ECO:0000256" key="3">
    <source>
        <dbReference type="ARBA" id="ARBA00022553"/>
    </source>
</evidence>
<reference evidence="10" key="1">
    <citation type="submission" date="2024-01" db="EMBL/GenBank/DDBJ databases">
        <title>Bank of Algae and Cyanobacteria of the Azores (BACA) strain genomes.</title>
        <authorList>
            <person name="Luz R."/>
            <person name="Cordeiro R."/>
            <person name="Fonseca A."/>
            <person name="Goncalves V."/>
        </authorList>
    </citation>
    <scope>NUCLEOTIDE SEQUENCE</scope>
    <source>
        <strain evidence="10">BACA0141</strain>
    </source>
</reference>
<comment type="caution">
    <text evidence="10">The sequence shown here is derived from an EMBL/GenBank/DDBJ whole genome shotgun (WGS) entry which is preliminary data.</text>
</comment>
<evidence type="ECO:0000256" key="5">
    <source>
        <dbReference type="ARBA" id="ARBA00022777"/>
    </source>
</evidence>
<dbReference type="GO" id="GO:0009927">
    <property type="term" value="F:histidine phosphotransfer kinase activity"/>
    <property type="evidence" value="ECO:0007669"/>
    <property type="project" value="TreeGrafter"/>
</dbReference>
<dbReference type="GO" id="GO:0005886">
    <property type="term" value="C:plasma membrane"/>
    <property type="evidence" value="ECO:0007669"/>
    <property type="project" value="TreeGrafter"/>
</dbReference>
<dbReference type="SMART" id="SM00388">
    <property type="entry name" value="HisKA"/>
    <property type="match status" value="1"/>
</dbReference>
<evidence type="ECO:0000256" key="7">
    <source>
        <dbReference type="PROSITE-ProRule" id="PRU00169"/>
    </source>
</evidence>
<feature type="domain" description="Histidine kinase" evidence="8">
    <location>
        <begin position="274"/>
        <end position="529"/>
    </location>
</feature>
<name>A0AAW9Q1K9_9CYAN</name>
<dbReference type="SMART" id="SM00448">
    <property type="entry name" value="REC"/>
    <property type="match status" value="1"/>
</dbReference>
<dbReference type="GO" id="GO:0005524">
    <property type="term" value="F:ATP binding"/>
    <property type="evidence" value="ECO:0007669"/>
    <property type="project" value="UniProtKB-KW"/>
</dbReference>
<dbReference type="SUPFAM" id="SSF55874">
    <property type="entry name" value="ATPase domain of HSP90 chaperone/DNA topoisomerase II/histidine kinase"/>
    <property type="match status" value="1"/>
</dbReference>
<keyword evidence="10" id="KW-0547">Nucleotide-binding</keyword>
<dbReference type="SUPFAM" id="SSF47384">
    <property type="entry name" value="Homodimeric domain of signal transducing histidine kinase"/>
    <property type="match status" value="1"/>
</dbReference>
<dbReference type="InterPro" id="IPR003661">
    <property type="entry name" value="HisK_dim/P_dom"/>
</dbReference>
<dbReference type="CDD" id="cd16922">
    <property type="entry name" value="HATPase_EvgS-ArcB-TorS-like"/>
    <property type="match status" value="1"/>
</dbReference>
<dbReference type="InterPro" id="IPR001789">
    <property type="entry name" value="Sig_transdc_resp-reg_receiver"/>
</dbReference>
<dbReference type="PROSITE" id="PS50109">
    <property type="entry name" value="HIS_KIN"/>
    <property type="match status" value="1"/>
</dbReference>
<evidence type="ECO:0000313" key="11">
    <source>
        <dbReference type="Proteomes" id="UP001333818"/>
    </source>
</evidence>
<dbReference type="PRINTS" id="PR00344">
    <property type="entry name" value="BCTRLSENSOR"/>
</dbReference>